<dbReference type="InterPro" id="IPR018499">
    <property type="entry name" value="Tetraspanin/Peripherin"/>
</dbReference>
<gene>
    <name evidence="7" type="ORF">NQ317_000700</name>
</gene>
<evidence type="ECO:0000256" key="4">
    <source>
        <dbReference type="ARBA" id="ARBA00023136"/>
    </source>
</evidence>
<evidence type="ECO:0000256" key="5">
    <source>
        <dbReference type="SAM" id="MobiDB-lite"/>
    </source>
</evidence>
<protein>
    <submittedName>
        <fullName evidence="7">Uncharacterized protein</fullName>
    </submittedName>
</protein>
<keyword evidence="3 6" id="KW-1133">Transmembrane helix</keyword>
<name>A0ABQ9JB84_9CUCU</name>
<organism evidence="7 8">
    <name type="scientific">Molorchus minor</name>
    <dbReference type="NCBI Taxonomy" id="1323400"/>
    <lineage>
        <taxon>Eukaryota</taxon>
        <taxon>Metazoa</taxon>
        <taxon>Ecdysozoa</taxon>
        <taxon>Arthropoda</taxon>
        <taxon>Hexapoda</taxon>
        <taxon>Insecta</taxon>
        <taxon>Pterygota</taxon>
        <taxon>Neoptera</taxon>
        <taxon>Endopterygota</taxon>
        <taxon>Coleoptera</taxon>
        <taxon>Polyphaga</taxon>
        <taxon>Cucujiformia</taxon>
        <taxon>Chrysomeloidea</taxon>
        <taxon>Cerambycidae</taxon>
        <taxon>Lamiinae</taxon>
        <taxon>Monochamini</taxon>
        <taxon>Molorchus</taxon>
    </lineage>
</organism>
<feature type="transmembrane region" description="Helical" evidence="6">
    <location>
        <begin position="252"/>
        <end position="276"/>
    </location>
</feature>
<dbReference type="SUPFAM" id="SSF48652">
    <property type="entry name" value="Tetraspanin"/>
    <property type="match status" value="1"/>
</dbReference>
<keyword evidence="2 6" id="KW-0812">Transmembrane</keyword>
<evidence type="ECO:0000256" key="6">
    <source>
        <dbReference type="SAM" id="Phobius"/>
    </source>
</evidence>
<accession>A0ABQ9JB84</accession>
<proteinExistence type="predicted"/>
<dbReference type="EMBL" id="JAPWTJ010000822">
    <property type="protein sequence ID" value="KAJ8975451.1"/>
    <property type="molecule type" value="Genomic_DNA"/>
</dbReference>
<evidence type="ECO:0000256" key="1">
    <source>
        <dbReference type="ARBA" id="ARBA00004141"/>
    </source>
</evidence>
<feature type="transmembrane region" description="Helical" evidence="6">
    <location>
        <begin position="58"/>
        <end position="76"/>
    </location>
</feature>
<feature type="transmembrane region" description="Helical" evidence="6">
    <location>
        <begin position="97"/>
        <end position="118"/>
    </location>
</feature>
<dbReference type="Gene3D" id="1.10.1450.10">
    <property type="entry name" value="Tetraspanin"/>
    <property type="match status" value="1"/>
</dbReference>
<keyword evidence="8" id="KW-1185">Reference proteome</keyword>
<dbReference type="Proteomes" id="UP001162164">
    <property type="component" value="Unassembled WGS sequence"/>
</dbReference>
<reference evidence="7" key="1">
    <citation type="journal article" date="2023" name="Insect Mol. Biol.">
        <title>Genome sequencing provides insights into the evolution of gene families encoding plant cell wall-degrading enzymes in longhorned beetles.</title>
        <authorList>
            <person name="Shin N.R."/>
            <person name="Okamura Y."/>
            <person name="Kirsch R."/>
            <person name="Pauchet Y."/>
        </authorList>
    </citation>
    <scope>NUCLEOTIDE SEQUENCE</scope>
    <source>
        <strain evidence="7">MMC_N1</strain>
    </source>
</reference>
<comment type="caution">
    <text evidence="7">The sequence shown here is derived from an EMBL/GenBank/DDBJ whole genome shotgun (WGS) entry which is preliminary data.</text>
</comment>
<dbReference type="Pfam" id="PF00335">
    <property type="entry name" value="Tetraspanin"/>
    <property type="match status" value="1"/>
</dbReference>
<feature type="transmembrane region" description="Helical" evidence="6">
    <location>
        <begin position="21"/>
        <end position="46"/>
    </location>
</feature>
<feature type="compositionally biased region" description="Basic and acidic residues" evidence="5">
    <location>
        <begin position="382"/>
        <end position="403"/>
    </location>
</feature>
<dbReference type="InterPro" id="IPR008952">
    <property type="entry name" value="Tetraspanin_EC2_sf"/>
</dbReference>
<sequence length="403" mass="45990">MAIGMFKLSYRQRQQLSTIFITLNIVQVLLGFGMTSSSIYILVAVAPVLHTEEAEIDFAFTVTGIYGTHVIFHWIIGIKMCRKSLKQAHKKSTSDLLLLWYCAGTNTVIILLIISHFARRNGKHIIKSMKNSITTGITNYLRDASWKETIDRLQYNNECCGISSHENWHEMDWISRYQVDVNSETVKQYKSGEDGLKLPVTPWSCCKIDFPMQCLHDPLQQSQYAHVWVDEPTIVKDSINSKGCLDDLKKPITAVIGLFIFFSSMVLILHIIIFLISRILYTSARNAVLLNDIEGISPGWIFGRGDCGYSRGKTLGEIMGVTVVEEETTKKTDKRDLRRMLPKRFRRKKKEDEESIADETTGDMTTTKHEEPSAFDPQFHSSKRDISEVTKSMEGEFHTTTEK</sequence>
<evidence type="ECO:0000256" key="3">
    <source>
        <dbReference type="ARBA" id="ARBA00022989"/>
    </source>
</evidence>
<evidence type="ECO:0000313" key="7">
    <source>
        <dbReference type="EMBL" id="KAJ8975451.1"/>
    </source>
</evidence>
<evidence type="ECO:0000256" key="2">
    <source>
        <dbReference type="ARBA" id="ARBA00022692"/>
    </source>
</evidence>
<feature type="region of interest" description="Disordered" evidence="5">
    <location>
        <begin position="346"/>
        <end position="403"/>
    </location>
</feature>
<comment type="subcellular location">
    <subcellularLocation>
        <location evidence="1">Membrane</location>
        <topology evidence="1">Multi-pass membrane protein</topology>
    </subcellularLocation>
</comment>
<keyword evidence="4 6" id="KW-0472">Membrane</keyword>
<evidence type="ECO:0000313" key="8">
    <source>
        <dbReference type="Proteomes" id="UP001162164"/>
    </source>
</evidence>